<reference evidence="2" key="1">
    <citation type="submission" date="2023-05" db="EMBL/GenBank/DDBJ databases">
        <title>Complete genome sequence of Agrobacterium larrymoorei CFBP5477.</title>
        <authorList>
            <person name="Yen H.-C."/>
            <person name="Chou L."/>
            <person name="Lin Y.-C."/>
            <person name="Lai E.-M."/>
            <person name="Kuo C.-H."/>
        </authorList>
    </citation>
    <scope>NUCLEOTIDE SEQUENCE</scope>
    <source>
        <strain evidence="2">CFBP5477</strain>
    </source>
</reference>
<evidence type="ECO:0000259" key="1">
    <source>
        <dbReference type="Pfam" id="PF01755"/>
    </source>
</evidence>
<dbReference type="CDD" id="cd06532">
    <property type="entry name" value="Glyco_transf_25"/>
    <property type="match status" value="1"/>
</dbReference>
<gene>
    <name evidence="2" type="ORF">CFBP5477_005945</name>
</gene>
<name>A0AAF0H961_9HYPH</name>
<protein>
    <submittedName>
        <fullName evidence="2">Glycosyltransferase family 25 protein</fullName>
    </submittedName>
</protein>
<dbReference type="InterPro" id="IPR002654">
    <property type="entry name" value="Glyco_trans_25"/>
</dbReference>
<sequence length="298" mass="33898">MDLLPFPKTKLAIYLINMADAHERRETMLSRLSALGLVPDRIHAVDGRALSFPMPQFSERSYKLLHGRRTCPPEIGCYLSHVECARSLLDSEAEFALVLEDDIVFEKDFLDSLSAALHQSGSWDILRLSTVNDGQKFPFKRLTHSRSLAISLTREKGAGAYVINRKAAQWIVTDLMPMRLAYDIAFDTEYLAGLKAAFIFPLCTTQNADGGSQIQRNMRKFRLPGWRYFTVLPYRAYLETARFLLRSAHLLVLKIRYRNETLVDRHVSEASLVTPTPELVHTMFSDHAVVSPGVKQIR</sequence>
<dbReference type="EMBL" id="CP124733">
    <property type="protein sequence ID" value="WHA42166.1"/>
    <property type="molecule type" value="Genomic_DNA"/>
</dbReference>
<feature type="domain" description="Glycosyl transferase family 25" evidence="1">
    <location>
        <begin position="12"/>
        <end position="184"/>
    </location>
</feature>
<organism evidence="2 3">
    <name type="scientific">Agrobacterium larrymoorei</name>
    <dbReference type="NCBI Taxonomy" id="160699"/>
    <lineage>
        <taxon>Bacteria</taxon>
        <taxon>Pseudomonadati</taxon>
        <taxon>Pseudomonadota</taxon>
        <taxon>Alphaproteobacteria</taxon>
        <taxon>Hyphomicrobiales</taxon>
        <taxon>Rhizobiaceae</taxon>
        <taxon>Rhizobium/Agrobacterium group</taxon>
        <taxon>Agrobacterium</taxon>
    </lineage>
</organism>
<dbReference type="AlphaFoldDB" id="A0AAF0H961"/>
<evidence type="ECO:0000313" key="2">
    <source>
        <dbReference type="EMBL" id="WHA42166.1"/>
    </source>
</evidence>
<dbReference type="Pfam" id="PF01755">
    <property type="entry name" value="Glyco_transf_25"/>
    <property type="match status" value="1"/>
</dbReference>
<evidence type="ECO:0000313" key="3">
    <source>
        <dbReference type="Proteomes" id="UP000298664"/>
    </source>
</evidence>
<dbReference type="RefSeq" id="WP_170980192.1">
    <property type="nucleotide sequence ID" value="NZ_CP124733.1"/>
</dbReference>
<dbReference type="Proteomes" id="UP000298664">
    <property type="component" value="Chromosome Circular"/>
</dbReference>
<proteinExistence type="predicted"/>
<accession>A0AAF0H961</accession>